<feature type="active site" evidence="23">
    <location>
        <position position="1222"/>
    </location>
</feature>
<comment type="subcellular location">
    <subcellularLocation>
        <location evidence="2">Nucleus</location>
    </subcellularLocation>
</comment>
<keyword evidence="10" id="KW-0378">Hydrolase</keyword>
<dbReference type="NCBIfam" id="NF001368">
    <property type="entry name" value="PRK00277.1"/>
    <property type="match status" value="1"/>
</dbReference>
<dbReference type="FunFam" id="3.40.50.300:FF:000731">
    <property type="entry name" value="Fanconi anemia group J protein homolog"/>
    <property type="match status" value="1"/>
</dbReference>
<comment type="subunit">
    <text evidence="22">Tetradecamer that assembles into a two heptameric rings with a central cavity.</text>
</comment>
<name>A0A553PKM8_TIGCA</name>
<dbReference type="PROSITE" id="PS51193">
    <property type="entry name" value="HELICASE_ATP_BIND_2"/>
    <property type="match status" value="1"/>
</dbReference>
<dbReference type="InterPro" id="IPR033135">
    <property type="entry name" value="ClpP_His_AS"/>
</dbReference>
<dbReference type="FunFam" id="3.90.226.10:FF:000001">
    <property type="entry name" value="ATP-dependent Clp protease proteolytic subunit"/>
    <property type="match status" value="1"/>
</dbReference>
<evidence type="ECO:0000256" key="25">
    <source>
        <dbReference type="SAM" id="MobiDB-lite"/>
    </source>
</evidence>
<evidence type="ECO:0000313" key="27">
    <source>
        <dbReference type="EMBL" id="TRY78240.1"/>
    </source>
</evidence>
<evidence type="ECO:0000256" key="17">
    <source>
        <dbReference type="ARBA" id="ARBA00023235"/>
    </source>
</evidence>
<dbReference type="Pfam" id="PF00574">
    <property type="entry name" value="CLP_protease"/>
    <property type="match status" value="1"/>
</dbReference>
<dbReference type="GO" id="GO:0043139">
    <property type="term" value="F:5'-3' DNA helicase activity"/>
    <property type="evidence" value="ECO:0007669"/>
    <property type="project" value="UniProtKB-EC"/>
</dbReference>
<evidence type="ECO:0000256" key="19">
    <source>
        <dbReference type="ARBA" id="ARBA00034021"/>
    </source>
</evidence>
<keyword evidence="28" id="KW-1185">Reference proteome</keyword>
<evidence type="ECO:0000256" key="1">
    <source>
        <dbReference type="ARBA" id="ARBA00001966"/>
    </source>
</evidence>
<feature type="active site" evidence="24">
    <location>
        <position position="1247"/>
    </location>
</feature>
<gene>
    <name evidence="27" type="ORF">TCAL_08968</name>
</gene>
<dbReference type="SUPFAM" id="SSF52096">
    <property type="entry name" value="ClpP/crotonase"/>
    <property type="match status" value="1"/>
</dbReference>
<evidence type="ECO:0000256" key="4">
    <source>
        <dbReference type="ARBA" id="ARBA00008792"/>
    </source>
</evidence>
<dbReference type="InterPro" id="IPR027417">
    <property type="entry name" value="P-loop_NTPase"/>
</dbReference>
<dbReference type="GO" id="GO:0051539">
    <property type="term" value="F:4 iron, 4 sulfur cluster binding"/>
    <property type="evidence" value="ECO:0007669"/>
    <property type="project" value="UniProtKB-KW"/>
</dbReference>
<dbReference type="CDD" id="cd18788">
    <property type="entry name" value="SF2_C_XPD"/>
    <property type="match status" value="1"/>
</dbReference>
<evidence type="ECO:0000256" key="16">
    <source>
        <dbReference type="ARBA" id="ARBA00023204"/>
    </source>
</evidence>
<dbReference type="GO" id="GO:0016818">
    <property type="term" value="F:hydrolase activity, acting on acid anhydrides, in phosphorus-containing anhydrides"/>
    <property type="evidence" value="ECO:0007669"/>
    <property type="project" value="InterPro"/>
</dbReference>
<dbReference type="Pfam" id="PF13307">
    <property type="entry name" value="Helicase_C_2"/>
    <property type="match status" value="1"/>
</dbReference>
<evidence type="ECO:0000259" key="26">
    <source>
        <dbReference type="PROSITE" id="PS51193"/>
    </source>
</evidence>
<dbReference type="InterPro" id="IPR006554">
    <property type="entry name" value="Helicase-like_DEXD_c2"/>
</dbReference>
<keyword evidence="17" id="KW-0413">Isomerase</keyword>
<dbReference type="InterPro" id="IPR010614">
    <property type="entry name" value="RAD3-like_helicase_DEAD"/>
</dbReference>
<comment type="catalytic activity">
    <reaction evidence="19 24">
        <text>Hydrolysis of proteins to small peptides in the presence of ATP and magnesium. alpha-casein is the usual test substrate. In the absence of ATP, only oligopeptides shorter than five residues are hydrolyzed (such as succinyl-Leu-Tyr-|-NHMec, and Leu-Tyr-Leu-|-Tyr-Trp, in which cleavage of the -Tyr-|-Leu- and -Tyr-|-Trp bonds also occurs).</text>
        <dbReference type="EC" id="3.4.21.92"/>
    </reaction>
</comment>
<keyword evidence="18" id="KW-0539">Nucleus</keyword>
<evidence type="ECO:0000256" key="3">
    <source>
        <dbReference type="ARBA" id="ARBA00007039"/>
    </source>
</evidence>
<dbReference type="GO" id="GO:1990918">
    <property type="term" value="P:double-strand break repair involved in meiotic recombination"/>
    <property type="evidence" value="ECO:0007669"/>
    <property type="project" value="TreeGrafter"/>
</dbReference>
<evidence type="ECO:0000256" key="14">
    <source>
        <dbReference type="ARBA" id="ARBA00023004"/>
    </source>
</evidence>
<dbReference type="InterPro" id="IPR014013">
    <property type="entry name" value="Helic_SF1/SF2_ATP-bd_DinG/Rad3"/>
</dbReference>
<dbReference type="SMART" id="SM00491">
    <property type="entry name" value="HELICc2"/>
    <property type="match status" value="1"/>
</dbReference>
<sequence length="1332" mass="147792">MRLAWALEPAVRIFRTSMATTVPTVGGTGGTGCSTASSGLLSPHTYTISGVKVHFPCKAYPSQVAMMNNIIRALQRGQNALLESPTGSGKSLALLCASLAWQQAETQKAIEYNLAVECGQLPAEFIHFDVNGEETSAELECPEVQAAIELAQAESLQTGAGFIPMDQDDDFVSSPPHKRVKAEAFIPPPSLPSVEPAVMRKVKKKTVPKIYFGTRTHKQITQIIRELNKTPYKDCKMTILASRDHTCIHPAVSKMKNRNEGCQELNDKKTGSGCLYRSNVKSKLTSHSALTAYRGTRDAWDIEDVVRVGQKVRFCPYYGVRELKTKAQIVFCPYNYLVEPTIRKSMDISLKGQILILDEAHNIEDSARSAASWQVTQEEIRDAMRDLEALVRKEIPETQAHRDMALVCSQLSVWIDSFTQDLTDYTDFASASKVWTGTEIIALFNVHGIGQDKYPDLVSAFGQVQAVYSEKQDPSNDDKGEEEVPGVHANTMSLLEGFFMILNYLFMDGMRHLNDYRVALVRTQSRKSFQSKAKGAVGAWINKKKGTGMAAPTQEEHKFTYTVNFWCLNPAVTFEELKKTIHSVILTSGTLSPMASFSSELDVKFPLKLEANHVIDKRQVWIRTLSHGPTGHSLNATFRNADSFGFQDEMGRLTLKVCQTIAHGILLFLPSYSMLNKLSERWQQTGVWEQLNRKKIVIMEPRFSDEFETNIRHFYDVIESTNHGPDPSGVDGALFMAVCRGKVSEGLDFADNNARVVICVGIPFPNFKDIQVDLKKKYNDQRKLQDRDILSGSDWYEIQAFRALNQALGRCIRHRRDWGGILMVDDRYQKIQRYIGSLSKWVRAGVIHHKDCGQMLATLEAFNDDMVQMDAENKAKEQEIQAQAAATTTTTTTTHPPTKPTDTQSGSWAELEKINKIKLETQREMMRLKIESQVEIPGPAACQKVALATKLAMTMPVKLPVKPEEKYQAVKPEAIKVIPESPQGSESEDSAHSVLNDIPLNTIHCQTDVEKIAHPRGKALMRRVPAAGPAGSTQSSRSAAIQYVDSDDDDFRLPNHNDLQAPSIHPTVTRINIVIIIMFSVARALSVRSLVRPLSTSPSSGLWQPQDLALPSATSLADASHNPMANLVPIVVEQTGRGERSYDIYSRLLKDRIICLMGPVNDVISSLVVAQLLFLQSESSKKPVHMYINSPGGSVTAGLAIYDTMQYVRPPIATWCVGQACSMGSLLLAAGSPGMRHSLPNARIMVHQPSGGAQGQATDIQIQAEEIIKLKKQLNLIYVRHTGQTLDFIEQNMERDKFMSPVEAKTFGLVDQILEHPPKATEVPAPDSPASS</sequence>
<keyword evidence="11" id="KW-0347">Helicase</keyword>
<evidence type="ECO:0000256" key="21">
    <source>
        <dbReference type="ARBA" id="ARBA00059384"/>
    </source>
</evidence>
<evidence type="ECO:0000313" key="28">
    <source>
        <dbReference type="Proteomes" id="UP000318571"/>
    </source>
</evidence>
<accession>A0A553PKM8</accession>
<comment type="catalytic activity">
    <reaction evidence="20">
        <text>ATP + H2O = ADP + phosphate + H(+)</text>
        <dbReference type="Rhea" id="RHEA:13065"/>
        <dbReference type="ChEBI" id="CHEBI:15377"/>
        <dbReference type="ChEBI" id="CHEBI:15378"/>
        <dbReference type="ChEBI" id="CHEBI:30616"/>
        <dbReference type="ChEBI" id="CHEBI:43474"/>
        <dbReference type="ChEBI" id="CHEBI:456216"/>
        <dbReference type="EC" id="5.6.2.3"/>
    </reaction>
</comment>
<keyword evidence="14" id="KW-0408">Iron</keyword>
<dbReference type="NCBIfam" id="NF009205">
    <property type="entry name" value="PRK12553.1"/>
    <property type="match status" value="1"/>
</dbReference>
<dbReference type="InterPro" id="IPR018215">
    <property type="entry name" value="ClpP_Ser_AS"/>
</dbReference>
<dbReference type="GO" id="GO:0005634">
    <property type="term" value="C:nucleus"/>
    <property type="evidence" value="ECO:0007669"/>
    <property type="project" value="UniProtKB-SubCell"/>
</dbReference>
<evidence type="ECO:0000256" key="5">
    <source>
        <dbReference type="ARBA" id="ARBA00022485"/>
    </source>
</evidence>
<evidence type="ECO:0000256" key="12">
    <source>
        <dbReference type="ARBA" id="ARBA00022825"/>
    </source>
</evidence>
<dbReference type="HAMAP" id="MF_00444">
    <property type="entry name" value="ClpP"/>
    <property type="match status" value="1"/>
</dbReference>
<dbReference type="Proteomes" id="UP000318571">
    <property type="component" value="Chromosome 11"/>
</dbReference>
<comment type="function">
    <text evidence="21">Clp cleaves peptides in various proteins in a process that requires ATP hydrolysis. Clp may be responsible for a fairly general and central housekeeping function rather than for the degradation of specific substrates.</text>
</comment>
<dbReference type="GO" id="GO:0006289">
    <property type="term" value="P:nucleotide-excision repair"/>
    <property type="evidence" value="ECO:0007669"/>
    <property type="project" value="TreeGrafter"/>
</dbReference>
<evidence type="ECO:0000256" key="8">
    <source>
        <dbReference type="ARBA" id="ARBA00022741"/>
    </source>
</evidence>
<evidence type="ECO:0000256" key="7">
    <source>
        <dbReference type="ARBA" id="ARBA00022723"/>
    </source>
</evidence>
<dbReference type="InterPro" id="IPR045028">
    <property type="entry name" value="DinG/Rad3-like"/>
</dbReference>
<dbReference type="Gene3D" id="3.90.226.10">
    <property type="entry name" value="2-enoyl-CoA Hydratase, Chain A, domain 1"/>
    <property type="match status" value="1"/>
</dbReference>
<dbReference type="GO" id="GO:0005524">
    <property type="term" value="F:ATP binding"/>
    <property type="evidence" value="ECO:0007669"/>
    <property type="project" value="UniProtKB-KW"/>
</dbReference>
<dbReference type="InterPro" id="IPR029045">
    <property type="entry name" value="ClpP/crotonase-like_dom_sf"/>
</dbReference>
<dbReference type="SUPFAM" id="SSF52540">
    <property type="entry name" value="P-loop containing nucleoside triphosphate hydrolases"/>
    <property type="match status" value="2"/>
</dbReference>
<dbReference type="GO" id="GO:0004176">
    <property type="term" value="F:ATP-dependent peptidase activity"/>
    <property type="evidence" value="ECO:0007669"/>
    <property type="project" value="InterPro"/>
</dbReference>
<evidence type="ECO:0000256" key="10">
    <source>
        <dbReference type="ARBA" id="ARBA00022801"/>
    </source>
</evidence>
<evidence type="ECO:0000256" key="11">
    <source>
        <dbReference type="ARBA" id="ARBA00022806"/>
    </source>
</evidence>
<keyword evidence="7" id="KW-0479">Metal-binding</keyword>
<dbReference type="PROSITE" id="PS51257">
    <property type="entry name" value="PROKAR_LIPOPROTEIN"/>
    <property type="match status" value="1"/>
</dbReference>
<comment type="caution">
    <text evidence="27">The sequence shown here is derived from an EMBL/GenBank/DDBJ whole genome shotgun (WGS) entry which is preliminary data.</text>
</comment>
<dbReference type="Pfam" id="PF06733">
    <property type="entry name" value="DEAD_2"/>
    <property type="match status" value="1"/>
</dbReference>
<reference evidence="27 28" key="1">
    <citation type="journal article" date="2018" name="Nat. Ecol. Evol.">
        <title>Genomic signatures of mitonuclear coevolution across populations of Tigriopus californicus.</title>
        <authorList>
            <person name="Barreto F.S."/>
            <person name="Watson E.T."/>
            <person name="Lima T.G."/>
            <person name="Willett C.S."/>
            <person name="Edmands S."/>
            <person name="Li W."/>
            <person name="Burton R.S."/>
        </authorList>
    </citation>
    <scope>NUCLEOTIDE SEQUENCE [LARGE SCALE GENOMIC DNA]</scope>
    <source>
        <strain evidence="27 28">San Diego</strain>
    </source>
</reference>
<feature type="region of interest" description="Disordered" evidence="25">
    <location>
        <begin position="882"/>
        <end position="907"/>
    </location>
</feature>
<dbReference type="GO" id="GO:0006508">
    <property type="term" value="P:proteolysis"/>
    <property type="evidence" value="ECO:0007669"/>
    <property type="project" value="UniProtKB-KW"/>
</dbReference>
<keyword evidence="9" id="KW-0227">DNA damage</keyword>
<dbReference type="PANTHER" id="PTHR11472">
    <property type="entry name" value="DNA REPAIR DEAD HELICASE RAD3/XP-D SUBFAMILY MEMBER"/>
    <property type="match status" value="1"/>
</dbReference>
<dbReference type="InterPro" id="IPR006555">
    <property type="entry name" value="ATP-dep_Helicase_C"/>
</dbReference>
<comment type="similarity">
    <text evidence="4">Belongs to the DEAD box helicase family. DEAH subfamily.</text>
</comment>
<dbReference type="PROSITE" id="PS00382">
    <property type="entry name" value="CLP_PROTEASE_HIS"/>
    <property type="match status" value="1"/>
</dbReference>
<keyword evidence="13" id="KW-0067">ATP-binding</keyword>
<keyword evidence="8" id="KW-0547">Nucleotide-binding</keyword>
<keyword evidence="16" id="KW-0234">DNA repair</keyword>
<feature type="domain" description="Helicase ATP-binding" evidence="26">
    <location>
        <begin position="49"/>
        <end position="405"/>
    </location>
</feature>
<dbReference type="PRINTS" id="PR00127">
    <property type="entry name" value="CLPPROTEASEP"/>
</dbReference>
<organism evidence="27 28">
    <name type="scientific">Tigriopus californicus</name>
    <name type="common">Marine copepod</name>
    <dbReference type="NCBI Taxonomy" id="6832"/>
    <lineage>
        <taxon>Eukaryota</taxon>
        <taxon>Metazoa</taxon>
        <taxon>Ecdysozoa</taxon>
        <taxon>Arthropoda</taxon>
        <taxon>Crustacea</taxon>
        <taxon>Multicrustacea</taxon>
        <taxon>Hexanauplia</taxon>
        <taxon>Copepoda</taxon>
        <taxon>Harpacticoida</taxon>
        <taxon>Harpacticidae</taxon>
        <taxon>Tigriopus</taxon>
    </lineage>
</organism>
<evidence type="ECO:0000256" key="18">
    <source>
        <dbReference type="ARBA" id="ARBA00023242"/>
    </source>
</evidence>
<protein>
    <recommendedName>
        <fullName evidence="24">Endopeptidase Clp</fullName>
        <ecNumber evidence="24">3.4.21.92</ecNumber>
    </recommendedName>
</protein>
<keyword evidence="6" id="KW-0645">Protease</keyword>
<dbReference type="GO" id="GO:0004252">
    <property type="term" value="F:serine-type endopeptidase activity"/>
    <property type="evidence" value="ECO:0007669"/>
    <property type="project" value="UniProtKB-EC"/>
</dbReference>
<evidence type="ECO:0000256" key="20">
    <source>
        <dbReference type="ARBA" id="ARBA00048954"/>
    </source>
</evidence>
<comment type="similarity">
    <text evidence="3">Belongs to the peptidase S14 family.</text>
</comment>
<keyword evidence="12" id="KW-0720">Serine protease</keyword>
<keyword evidence="15" id="KW-0411">Iron-sulfur</keyword>
<evidence type="ECO:0000256" key="9">
    <source>
        <dbReference type="ARBA" id="ARBA00022763"/>
    </source>
</evidence>
<evidence type="ECO:0000256" key="24">
    <source>
        <dbReference type="PROSITE-ProRule" id="PRU10086"/>
    </source>
</evidence>
<dbReference type="STRING" id="6832.A0A553PKM8"/>
<dbReference type="PANTHER" id="PTHR11472:SF47">
    <property type="entry name" value="FANCONI ANEMIA GROUP J PROTEIN"/>
    <property type="match status" value="1"/>
</dbReference>
<dbReference type="InterPro" id="IPR001907">
    <property type="entry name" value="ClpP"/>
</dbReference>
<evidence type="ECO:0000256" key="22">
    <source>
        <dbReference type="ARBA" id="ARBA00065540"/>
    </source>
</evidence>
<dbReference type="GO" id="GO:0003677">
    <property type="term" value="F:DNA binding"/>
    <property type="evidence" value="ECO:0007669"/>
    <property type="project" value="InterPro"/>
</dbReference>
<dbReference type="CDD" id="cd07017">
    <property type="entry name" value="S14_ClpP_2"/>
    <property type="match status" value="1"/>
</dbReference>
<evidence type="ECO:0000256" key="6">
    <source>
        <dbReference type="ARBA" id="ARBA00022670"/>
    </source>
</evidence>
<proteinExistence type="inferred from homology"/>
<comment type="cofactor">
    <cofactor evidence="1">
        <name>[4Fe-4S] cluster</name>
        <dbReference type="ChEBI" id="CHEBI:49883"/>
    </cofactor>
</comment>
<keyword evidence="5" id="KW-0004">4Fe-4S</keyword>
<dbReference type="Gene3D" id="3.40.50.300">
    <property type="entry name" value="P-loop containing nucleotide triphosphate hydrolases"/>
    <property type="match status" value="3"/>
</dbReference>
<feature type="compositionally biased region" description="Low complexity" evidence="25">
    <location>
        <begin position="882"/>
        <end position="903"/>
    </location>
</feature>
<dbReference type="EMBL" id="VCGU01000003">
    <property type="protein sequence ID" value="TRY78240.1"/>
    <property type="molecule type" value="Genomic_DNA"/>
</dbReference>
<evidence type="ECO:0000256" key="23">
    <source>
        <dbReference type="PROSITE-ProRule" id="PRU10085"/>
    </source>
</evidence>
<dbReference type="EC" id="3.4.21.92" evidence="24"/>
<dbReference type="PROSITE" id="PS00381">
    <property type="entry name" value="CLP_PROTEASE_SER"/>
    <property type="match status" value="1"/>
</dbReference>
<dbReference type="GO" id="GO:0046872">
    <property type="term" value="F:metal ion binding"/>
    <property type="evidence" value="ECO:0007669"/>
    <property type="project" value="UniProtKB-KW"/>
</dbReference>
<dbReference type="SMART" id="SM00488">
    <property type="entry name" value="DEXDc2"/>
    <property type="match status" value="1"/>
</dbReference>
<dbReference type="InterPro" id="IPR023562">
    <property type="entry name" value="ClpP/TepA"/>
</dbReference>
<evidence type="ECO:0000256" key="13">
    <source>
        <dbReference type="ARBA" id="ARBA00022840"/>
    </source>
</evidence>
<evidence type="ECO:0000256" key="2">
    <source>
        <dbReference type="ARBA" id="ARBA00004123"/>
    </source>
</evidence>
<evidence type="ECO:0000256" key="15">
    <source>
        <dbReference type="ARBA" id="ARBA00023014"/>
    </source>
</evidence>